<dbReference type="SUPFAM" id="SSF46785">
    <property type="entry name" value="Winged helix' DNA-binding domain"/>
    <property type="match status" value="1"/>
</dbReference>
<dbReference type="SMART" id="SM00347">
    <property type="entry name" value="HTH_MARR"/>
    <property type="match status" value="1"/>
</dbReference>
<comment type="caution">
    <text evidence="2">The sequence shown here is derived from an EMBL/GenBank/DDBJ whole genome shotgun (WGS) entry which is preliminary data.</text>
</comment>
<proteinExistence type="predicted"/>
<dbReference type="PANTHER" id="PTHR39515:SF2">
    <property type="entry name" value="HTH-TYPE TRANSCRIPTIONAL REGULATOR RV0880"/>
    <property type="match status" value="1"/>
</dbReference>
<dbReference type="InterPro" id="IPR052526">
    <property type="entry name" value="HTH-type_Bedaq_tolerance"/>
</dbReference>
<dbReference type="Pfam" id="PF01047">
    <property type="entry name" value="MarR"/>
    <property type="match status" value="1"/>
</dbReference>
<dbReference type="InterPro" id="IPR000835">
    <property type="entry name" value="HTH_MarR-typ"/>
</dbReference>
<dbReference type="Gene3D" id="1.10.10.10">
    <property type="entry name" value="Winged helix-like DNA-binding domain superfamily/Winged helix DNA-binding domain"/>
    <property type="match status" value="1"/>
</dbReference>
<evidence type="ECO:0000313" key="2">
    <source>
        <dbReference type="EMBL" id="TDG04065.1"/>
    </source>
</evidence>
<dbReference type="RefSeq" id="WP_133187256.1">
    <property type="nucleotide sequence ID" value="NZ_SMOD01000032.1"/>
</dbReference>
<dbReference type="EMBL" id="SMOD01000032">
    <property type="protein sequence ID" value="TDG04065.1"/>
    <property type="molecule type" value="Genomic_DNA"/>
</dbReference>
<reference evidence="2 3" key="1">
    <citation type="submission" date="2019-03" db="EMBL/GenBank/DDBJ databases">
        <title>Paraburkholderia sp. isolated from native Mimosa gymnas in Guartela State Park, Brazil.</title>
        <authorList>
            <person name="Paulitsch F."/>
            <person name="Hungria M."/>
            <person name="Delamuta J.R.M."/>
            <person name="Ribeiro R.A."/>
            <person name="Dall'Agnol R."/>
            <person name="Silva J.S.B."/>
        </authorList>
    </citation>
    <scope>NUCLEOTIDE SEQUENCE [LARGE SCALE GENOMIC DNA]</scope>
    <source>
        <strain evidence="2 3">CNPSo 3008</strain>
    </source>
</reference>
<protein>
    <submittedName>
        <fullName evidence="2">MarR family transcriptional regulator</fullName>
    </submittedName>
</protein>
<accession>A0A4R5L628</accession>
<dbReference type="InterPro" id="IPR036388">
    <property type="entry name" value="WH-like_DNA-bd_sf"/>
</dbReference>
<dbReference type="AlphaFoldDB" id="A0A4R5L628"/>
<dbReference type="PANTHER" id="PTHR39515">
    <property type="entry name" value="CONSERVED PROTEIN"/>
    <property type="match status" value="1"/>
</dbReference>
<dbReference type="PROSITE" id="PS50995">
    <property type="entry name" value="HTH_MARR_2"/>
    <property type="match status" value="1"/>
</dbReference>
<dbReference type="InterPro" id="IPR036390">
    <property type="entry name" value="WH_DNA-bd_sf"/>
</dbReference>
<sequence>MSAKTPEPAVIDFMQAIGMLVRRTRNESYAGALSMTESVVMSRLANDGPATIAALARAEGMRPQSMGATVAALEDMALVTRTPHATDGRQVLIELTQKGKQLRKKNRDAKQLWLSQAIANLDEDERAALFKAGDIMRRLAER</sequence>
<organism evidence="2 3">
    <name type="scientific">Paraburkholderia guartelaensis</name>
    <dbReference type="NCBI Taxonomy" id="2546446"/>
    <lineage>
        <taxon>Bacteria</taxon>
        <taxon>Pseudomonadati</taxon>
        <taxon>Pseudomonadota</taxon>
        <taxon>Betaproteobacteria</taxon>
        <taxon>Burkholderiales</taxon>
        <taxon>Burkholderiaceae</taxon>
        <taxon>Paraburkholderia</taxon>
    </lineage>
</organism>
<dbReference type="GO" id="GO:0003700">
    <property type="term" value="F:DNA-binding transcription factor activity"/>
    <property type="evidence" value="ECO:0007669"/>
    <property type="project" value="InterPro"/>
</dbReference>
<evidence type="ECO:0000259" key="1">
    <source>
        <dbReference type="PROSITE" id="PS50995"/>
    </source>
</evidence>
<dbReference type="Proteomes" id="UP000295606">
    <property type="component" value="Unassembled WGS sequence"/>
</dbReference>
<name>A0A4R5L628_9BURK</name>
<gene>
    <name evidence="2" type="ORF">E1N52_31560</name>
</gene>
<feature type="domain" description="HTH marR-type" evidence="1">
    <location>
        <begin position="10"/>
        <end position="138"/>
    </location>
</feature>
<dbReference type="OrthoDB" id="3215377at2"/>
<evidence type="ECO:0000313" key="3">
    <source>
        <dbReference type="Proteomes" id="UP000295606"/>
    </source>
</evidence>